<dbReference type="EMBL" id="NJHN03000129">
    <property type="protein sequence ID" value="KAH9412604.1"/>
    <property type="molecule type" value="Genomic_DNA"/>
</dbReference>
<proteinExistence type="predicted"/>
<organism evidence="1 2">
    <name type="scientific">Dermatophagoides pteronyssinus</name>
    <name type="common">European house dust mite</name>
    <dbReference type="NCBI Taxonomy" id="6956"/>
    <lineage>
        <taxon>Eukaryota</taxon>
        <taxon>Metazoa</taxon>
        <taxon>Ecdysozoa</taxon>
        <taxon>Arthropoda</taxon>
        <taxon>Chelicerata</taxon>
        <taxon>Arachnida</taxon>
        <taxon>Acari</taxon>
        <taxon>Acariformes</taxon>
        <taxon>Sarcoptiformes</taxon>
        <taxon>Astigmata</taxon>
        <taxon>Psoroptidia</taxon>
        <taxon>Analgoidea</taxon>
        <taxon>Pyroglyphidae</taxon>
        <taxon>Dermatophagoidinae</taxon>
        <taxon>Dermatophagoides</taxon>
    </lineage>
</organism>
<comment type="caution">
    <text evidence="1">The sequence shown here is derived from an EMBL/GenBank/DDBJ whole genome shotgun (WGS) entry which is preliminary data.</text>
</comment>
<evidence type="ECO:0000313" key="1">
    <source>
        <dbReference type="EMBL" id="KAH9412604.1"/>
    </source>
</evidence>
<name>A0ABQ8IQM1_DERPT</name>
<reference evidence="1 2" key="1">
    <citation type="journal article" date="2018" name="J. Allergy Clin. Immunol.">
        <title>High-quality assembly of Dermatophagoides pteronyssinus genome and transcriptome reveals a wide range of novel allergens.</title>
        <authorList>
            <person name="Liu X.Y."/>
            <person name="Yang K.Y."/>
            <person name="Wang M.Q."/>
            <person name="Kwok J.S."/>
            <person name="Zeng X."/>
            <person name="Yang Z."/>
            <person name="Xiao X.J."/>
            <person name="Lau C.P."/>
            <person name="Li Y."/>
            <person name="Huang Z.M."/>
            <person name="Ba J.G."/>
            <person name="Yim A.K."/>
            <person name="Ouyang C.Y."/>
            <person name="Ngai S.M."/>
            <person name="Chan T.F."/>
            <person name="Leung E.L."/>
            <person name="Liu L."/>
            <person name="Liu Z.G."/>
            <person name="Tsui S.K."/>
        </authorList>
    </citation>
    <scope>NUCLEOTIDE SEQUENCE [LARGE SCALE GENOMIC DNA]</scope>
    <source>
        <strain evidence="1">Derp</strain>
    </source>
</reference>
<protein>
    <submittedName>
        <fullName evidence="1">Uncharacterized protein</fullName>
    </submittedName>
</protein>
<reference evidence="1 2" key="2">
    <citation type="journal article" date="2022" name="Mol. Biol. Evol.">
        <title>Comparative Genomics Reveals Insights into the Divergent Evolution of Astigmatic Mites and Household Pest Adaptations.</title>
        <authorList>
            <person name="Xiong Q."/>
            <person name="Wan A.T."/>
            <person name="Liu X."/>
            <person name="Fung C.S."/>
            <person name="Xiao X."/>
            <person name="Malainual N."/>
            <person name="Hou J."/>
            <person name="Wang L."/>
            <person name="Wang M."/>
            <person name="Yang K.Y."/>
            <person name="Cui Y."/>
            <person name="Leung E.L."/>
            <person name="Nong W."/>
            <person name="Shin S.K."/>
            <person name="Au S.W."/>
            <person name="Jeong K.Y."/>
            <person name="Chew F.T."/>
            <person name="Hui J.H."/>
            <person name="Leung T.F."/>
            <person name="Tungtrongchitr A."/>
            <person name="Zhong N."/>
            <person name="Liu Z."/>
            <person name="Tsui S.K."/>
        </authorList>
    </citation>
    <scope>NUCLEOTIDE SEQUENCE [LARGE SCALE GENOMIC DNA]</scope>
    <source>
        <strain evidence="1">Derp</strain>
    </source>
</reference>
<keyword evidence="2" id="KW-1185">Reference proteome</keyword>
<dbReference type="Proteomes" id="UP000887458">
    <property type="component" value="Unassembled WGS sequence"/>
</dbReference>
<accession>A0ABQ8IQM1</accession>
<evidence type="ECO:0000313" key="2">
    <source>
        <dbReference type="Proteomes" id="UP000887458"/>
    </source>
</evidence>
<gene>
    <name evidence="1" type="ORF">DERP_006566</name>
</gene>
<sequence length="75" mass="8569">MDILQQQQQTKLIVLVDAKARRRLSITKNHSKNFIENSITENQLTSNHHHRSLTLSYTYALTFSSSSTSNVIHAT</sequence>